<keyword evidence="15" id="KW-0234">DNA repair</keyword>
<proteinExistence type="predicted"/>
<keyword evidence="25" id="KW-0269">Exonuclease</keyword>
<evidence type="ECO:0000256" key="20">
    <source>
        <dbReference type="ARBA" id="ARBA00045548"/>
    </source>
</evidence>
<dbReference type="PIRSF" id="PIRSF005047">
    <property type="entry name" value="UCP005047_YshC"/>
    <property type="match status" value="1"/>
</dbReference>
<evidence type="ECO:0000256" key="5">
    <source>
        <dbReference type="ARBA" id="ARBA00020020"/>
    </source>
</evidence>
<dbReference type="InterPro" id="IPR002008">
    <property type="entry name" value="DNA_pol_X_beta-like"/>
</dbReference>
<evidence type="ECO:0000256" key="13">
    <source>
        <dbReference type="ARBA" id="ARBA00022932"/>
    </source>
</evidence>
<organism evidence="25">
    <name type="scientific">Oceaniferula spumae</name>
    <dbReference type="NCBI Taxonomy" id="2979115"/>
    <lineage>
        <taxon>Bacteria</taxon>
        <taxon>Pseudomonadati</taxon>
        <taxon>Verrucomicrobiota</taxon>
        <taxon>Verrucomicrobiia</taxon>
        <taxon>Verrucomicrobiales</taxon>
        <taxon>Verrucomicrobiaceae</taxon>
        <taxon>Oceaniferula</taxon>
    </lineage>
</organism>
<evidence type="ECO:0000256" key="11">
    <source>
        <dbReference type="ARBA" id="ARBA00022763"/>
    </source>
</evidence>
<dbReference type="PANTHER" id="PTHR36928:SF1">
    <property type="entry name" value="PHOSPHATASE YCDX-RELATED"/>
    <property type="match status" value="1"/>
</dbReference>
<dbReference type="SMART" id="SM00483">
    <property type="entry name" value="POLXc"/>
    <property type="match status" value="1"/>
</dbReference>
<dbReference type="InterPro" id="IPR002054">
    <property type="entry name" value="DNA-dir_DNA_pol_X"/>
</dbReference>
<dbReference type="GO" id="GO:0140078">
    <property type="term" value="F:class I DNA-(apurinic or apyrimidinic site) endonuclease activity"/>
    <property type="evidence" value="ECO:0007669"/>
    <property type="project" value="UniProtKB-EC"/>
</dbReference>
<dbReference type="FunFam" id="3.20.20.140:FF:000047">
    <property type="entry name" value="PHP domain-containing protein"/>
    <property type="match status" value="1"/>
</dbReference>
<dbReference type="InterPro" id="IPR037160">
    <property type="entry name" value="DNA_Pol_thumb_sf"/>
</dbReference>
<dbReference type="Pfam" id="PF14791">
    <property type="entry name" value="DNA_pol_B_thumb"/>
    <property type="match status" value="1"/>
</dbReference>
<dbReference type="InterPro" id="IPR047967">
    <property type="entry name" value="PolX_PHP"/>
</dbReference>
<evidence type="ECO:0000256" key="18">
    <source>
        <dbReference type="ARBA" id="ARBA00044632"/>
    </source>
</evidence>
<protein>
    <recommendedName>
        <fullName evidence="5">DNA polymerase beta</fullName>
        <ecNumber evidence="3">2.7.7.7</ecNumber>
        <ecNumber evidence="4">4.2.99.18</ecNumber>
    </recommendedName>
    <alternativeName>
        <fullName evidence="16">5'-deoxyribose-phosphate lyase</fullName>
    </alternativeName>
    <alternativeName>
        <fullName evidence="17">AP lyase</fullName>
    </alternativeName>
</protein>
<dbReference type="InterPro" id="IPR050243">
    <property type="entry name" value="PHP_phosphatase"/>
</dbReference>
<feature type="domain" description="DNA-directed DNA polymerase X" evidence="24">
    <location>
        <begin position="2"/>
        <end position="319"/>
    </location>
</feature>
<dbReference type="Gene3D" id="3.30.460.10">
    <property type="entry name" value="Beta Polymerase, domain 2"/>
    <property type="match status" value="1"/>
</dbReference>
<dbReference type="CDD" id="cd07436">
    <property type="entry name" value="PHP_PolX"/>
    <property type="match status" value="1"/>
</dbReference>
<evidence type="ECO:0000259" key="22">
    <source>
        <dbReference type="SMART" id="SM00278"/>
    </source>
</evidence>
<comment type="cofactor">
    <cofactor evidence="1">
        <name>Mg(2+)</name>
        <dbReference type="ChEBI" id="CHEBI:18420"/>
    </cofactor>
</comment>
<dbReference type="Gene3D" id="1.10.150.20">
    <property type="entry name" value="5' to 3' exonuclease, C-terminal subdomain"/>
    <property type="match status" value="1"/>
</dbReference>
<evidence type="ECO:0000256" key="7">
    <source>
        <dbReference type="ARBA" id="ARBA00022634"/>
    </source>
</evidence>
<dbReference type="InterPro" id="IPR004013">
    <property type="entry name" value="PHP_dom"/>
</dbReference>
<dbReference type="GO" id="GO:0008270">
    <property type="term" value="F:zinc ion binding"/>
    <property type="evidence" value="ECO:0007669"/>
    <property type="project" value="TreeGrafter"/>
</dbReference>
<dbReference type="Gene3D" id="3.20.20.140">
    <property type="entry name" value="Metal-dependent hydrolases"/>
    <property type="match status" value="1"/>
</dbReference>
<comment type="catalytic activity">
    <reaction evidence="21">
        <text>DNA(n) + a 2'-deoxyribonucleoside 5'-triphosphate = DNA(n+1) + diphosphate</text>
        <dbReference type="Rhea" id="RHEA:22508"/>
        <dbReference type="Rhea" id="RHEA-COMP:17339"/>
        <dbReference type="Rhea" id="RHEA-COMP:17340"/>
        <dbReference type="ChEBI" id="CHEBI:33019"/>
        <dbReference type="ChEBI" id="CHEBI:61560"/>
        <dbReference type="ChEBI" id="CHEBI:173112"/>
        <dbReference type="EC" id="2.7.7.7"/>
    </reaction>
</comment>
<keyword evidence="7" id="KW-0237">DNA synthesis</keyword>
<dbReference type="InterPro" id="IPR016195">
    <property type="entry name" value="Pol/histidinol_Pase-like"/>
</dbReference>
<evidence type="ECO:0000256" key="14">
    <source>
        <dbReference type="ARBA" id="ARBA00023053"/>
    </source>
</evidence>
<dbReference type="Pfam" id="PF02811">
    <property type="entry name" value="PHP"/>
    <property type="match status" value="1"/>
</dbReference>
<dbReference type="Gene3D" id="3.30.210.10">
    <property type="entry name" value="DNA polymerase, thumb domain"/>
    <property type="match status" value="1"/>
</dbReference>
<reference evidence="25" key="1">
    <citation type="submission" date="2024-07" db="EMBL/GenBank/DDBJ databases">
        <title>Complete genome sequence of Verrucomicrobiaceae bacterium NT6N.</title>
        <authorList>
            <person name="Huang C."/>
            <person name="Takami H."/>
            <person name="Hamasaki K."/>
        </authorList>
    </citation>
    <scope>NUCLEOTIDE SEQUENCE</scope>
    <source>
        <strain evidence="25">NT6N</strain>
    </source>
</reference>
<dbReference type="PANTHER" id="PTHR36928">
    <property type="entry name" value="PHOSPHATASE YCDX-RELATED"/>
    <property type="match status" value="1"/>
</dbReference>
<dbReference type="SMART" id="SM00481">
    <property type="entry name" value="POLIIIAc"/>
    <property type="match status" value="1"/>
</dbReference>
<dbReference type="InterPro" id="IPR003141">
    <property type="entry name" value="Pol/His_phosphatase_N"/>
</dbReference>
<evidence type="ECO:0000256" key="4">
    <source>
        <dbReference type="ARBA" id="ARBA00012720"/>
    </source>
</evidence>
<dbReference type="SUPFAM" id="SSF89550">
    <property type="entry name" value="PHP domain-like"/>
    <property type="match status" value="1"/>
</dbReference>
<dbReference type="Pfam" id="PF14520">
    <property type="entry name" value="HHH_5"/>
    <property type="match status" value="1"/>
</dbReference>
<evidence type="ECO:0000256" key="12">
    <source>
        <dbReference type="ARBA" id="ARBA00022843"/>
    </source>
</evidence>
<sequence length="582" mass="65296">MAISRDDIASVLDEIALLLEIKGENPFKTRAYRNGAETVRNFDGDIVAKAAANELDGIKGIGKALQEKLHELASTGKLVFHEKLRGEFPEGLFDLFGIQGLGPKKVRALYDQLGVDSIEALKTACTDGSAAALPGFGKKSIEKLLEAIDLKEQFADLFRLGDIAPIAEKMLDTLREHPDSLRVAIAGSYRRSKEVLHDLDFLVATSKPAKMTEYFSQMPEVASVIACGDTKASIRLDNGLQCDLRAVSNDQFPFALQYFSGSKEHNVALRSRALKHGWSMNEYGFTPKDKTSPAAPSVKEESDIYRILKLDRIPPELRENRGEIEAAEAGEIPRLVELENLRGTFHNHTTASDGKNTLEEMAEAARDLGLQYLGIADHSKSQFQANGLYADRLLKQVEAIKKLNQTWDDFQIFTGTEVDILKDGSLDFEDDVLEQLDYSVASIHGSFQLSEKEMTARIIKAMENPHVTMIGHLTGRLLLRREGYAVNVDKIIDCAVRTGTIIELNCNPRRLDMDWRHWHRARDKGLMTSINPDAHATEQLQYLAFGIRLARKGWLRREDVLNCKPLDEIRSWLKLPKDKRKR</sequence>
<keyword evidence="12" id="KW-0832">Ubl conjugation</keyword>
<evidence type="ECO:0000256" key="2">
    <source>
        <dbReference type="ARBA" id="ARBA00004496"/>
    </source>
</evidence>
<feature type="domain" description="Helix-hairpin-helix DNA-binding motif class 1" evidence="22">
    <location>
        <begin position="53"/>
        <end position="72"/>
    </location>
</feature>
<dbReference type="PRINTS" id="PR00870">
    <property type="entry name" value="DNAPOLXBETA"/>
</dbReference>
<dbReference type="GO" id="GO:0003887">
    <property type="term" value="F:DNA-directed DNA polymerase activity"/>
    <property type="evidence" value="ECO:0007669"/>
    <property type="project" value="UniProtKB-KW"/>
</dbReference>
<feature type="domain" description="Polymerase/histidinol phosphatase N-terminal" evidence="23">
    <location>
        <begin position="343"/>
        <end position="422"/>
    </location>
</feature>
<dbReference type="EC" id="4.2.99.18" evidence="4"/>
<gene>
    <name evidence="25" type="ORF">NT6N_13550</name>
</gene>
<dbReference type="CDD" id="cd00141">
    <property type="entry name" value="NT_POLXc"/>
    <property type="match status" value="1"/>
</dbReference>
<evidence type="ECO:0000256" key="1">
    <source>
        <dbReference type="ARBA" id="ARBA00001946"/>
    </source>
</evidence>
<dbReference type="SUPFAM" id="SSF47802">
    <property type="entry name" value="DNA polymerase beta, N-terminal domain-like"/>
    <property type="match status" value="1"/>
</dbReference>
<dbReference type="GO" id="GO:0006281">
    <property type="term" value="P:DNA repair"/>
    <property type="evidence" value="ECO:0007669"/>
    <property type="project" value="UniProtKB-KW"/>
</dbReference>
<evidence type="ECO:0000256" key="10">
    <source>
        <dbReference type="ARBA" id="ARBA00022705"/>
    </source>
</evidence>
<feature type="domain" description="Helix-hairpin-helix DNA-binding motif class 1" evidence="22">
    <location>
        <begin position="93"/>
        <end position="112"/>
    </location>
</feature>
<keyword evidence="14" id="KW-0915">Sodium</keyword>
<evidence type="ECO:0000256" key="15">
    <source>
        <dbReference type="ARBA" id="ARBA00023204"/>
    </source>
</evidence>
<name>A0AAT9FK49_9BACT</name>
<dbReference type="InterPro" id="IPR022311">
    <property type="entry name" value="PolX-like"/>
</dbReference>
<evidence type="ECO:0000256" key="9">
    <source>
        <dbReference type="ARBA" id="ARBA00022695"/>
    </source>
</evidence>
<evidence type="ECO:0000256" key="16">
    <source>
        <dbReference type="ARBA" id="ARBA00035717"/>
    </source>
</evidence>
<keyword evidence="11" id="KW-0227">DNA damage</keyword>
<evidence type="ECO:0000256" key="6">
    <source>
        <dbReference type="ARBA" id="ARBA00022481"/>
    </source>
</evidence>
<evidence type="ECO:0000256" key="19">
    <source>
        <dbReference type="ARBA" id="ARBA00044678"/>
    </source>
</evidence>
<keyword evidence="8" id="KW-0808">Transferase</keyword>
<evidence type="ECO:0000256" key="8">
    <source>
        <dbReference type="ARBA" id="ARBA00022679"/>
    </source>
</evidence>
<dbReference type="EC" id="2.7.7.7" evidence="3"/>
<evidence type="ECO:0000259" key="23">
    <source>
        <dbReference type="SMART" id="SM00481"/>
    </source>
</evidence>
<keyword evidence="25" id="KW-0378">Hydrolase</keyword>
<dbReference type="InterPro" id="IPR043519">
    <property type="entry name" value="NT_sf"/>
</dbReference>
<dbReference type="NCBIfam" id="NF006375">
    <property type="entry name" value="PRK08609.1"/>
    <property type="match status" value="1"/>
</dbReference>
<dbReference type="EMBL" id="AP026866">
    <property type="protein sequence ID" value="BDS06315.1"/>
    <property type="molecule type" value="Genomic_DNA"/>
</dbReference>
<keyword evidence="6" id="KW-0488">Methylation</keyword>
<feature type="domain" description="Helix-hairpin-helix DNA-binding motif class 1" evidence="22">
    <location>
        <begin position="128"/>
        <end position="147"/>
    </location>
</feature>
<dbReference type="AlphaFoldDB" id="A0AAT9FK49"/>
<dbReference type="GO" id="GO:0005829">
    <property type="term" value="C:cytosol"/>
    <property type="evidence" value="ECO:0007669"/>
    <property type="project" value="TreeGrafter"/>
</dbReference>
<dbReference type="Pfam" id="PF14716">
    <property type="entry name" value="HHH_8"/>
    <property type="match status" value="1"/>
</dbReference>
<dbReference type="InterPro" id="IPR029398">
    <property type="entry name" value="PolB_thumb"/>
</dbReference>
<accession>A0AAT9FK49</accession>
<dbReference type="GO" id="GO:0042578">
    <property type="term" value="F:phosphoric ester hydrolase activity"/>
    <property type="evidence" value="ECO:0007669"/>
    <property type="project" value="TreeGrafter"/>
</dbReference>
<dbReference type="InterPro" id="IPR010996">
    <property type="entry name" value="HHH_MUS81"/>
</dbReference>
<dbReference type="SUPFAM" id="SSF81301">
    <property type="entry name" value="Nucleotidyltransferase"/>
    <property type="match status" value="1"/>
</dbReference>
<dbReference type="SMART" id="SM00278">
    <property type="entry name" value="HhH1"/>
    <property type="match status" value="3"/>
</dbReference>
<comment type="function">
    <text evidence="20">Repair polymerase that plays a key role in base-excision repair. During this process, the damaged base is excised by specific DNA glycosylases, the DNA backbone is nicked at the abasic site by an apurinic/apyrimidic (AP) endonuclease, and POLB removes 5'-deoxyribose-phosphate from the preincised AP site acting as a 5'-deoxyribose-phosphate lyase (5'-dRP lyase); through its DNA polymerase activity, it adds one nucleotide to the 3' end of the arising single-nucleotide gap. Conducts 'gap-filling' DNA synthesis in a stepwise distributive fashion rather than in a processive fashion as for other DNA polymerases. It is also able to cleave sugar-phosphate bonds 3' to an intact AP site, acting as an AP lyase.</text>
</comment>
<keyword evidence="10" id="KW-0235">DNA replication</keyword>
<dbReference type="Gene3D" id="1.10.150.110">
    <property type="entry name" value="DNA polymerase beta, N-terminal domain-like"/>
    <property type="match status" value="1"/>
</dbReference>
<comment type="catalytic activity">
    <reaction evidence="18">
        <text>2'-deoxyribonucleotide-(2'-deoxyribose 5'-phosphate)-2'-deoxyribonucleotide-DNA = a 3'-end 2'-deoxyribonucleotide-(2,3-dehydro-2,3-deoxyribose 5'-phosphate)-DNA + a 5'-end 5'-phospho-2'-deoxyribonucleoside-DNA + H(+)</text>
        <dbReference type="Rhea" id="RHEA:66592"/>
        <dbReference type="Rhea" id="RHEA-COMP:13180"/>
        <dbReference type="Rhea" id="RHEA-COMP:16897"/>
        <dbReference type="Rhea" id="RHEA-COMP:17067"/>
        <dbReference type="ChEBI" id="CHEBI:15378"/>
        <dbReference type="ChEBI" id="CHEBI:136412"/>
        <dbReference type="ChEBI" id="CHEBI:157695"/>
        <dbReference type="ChEBI" id="CHEBI:167181"/>
        <dbReference type="EC" id="4.2.99.18"/>
    </reaction>
</comment>
<dbReference type="GO" id="GO:0004527">
    <property type="term" value="F:exonuclease activity"/>
    <property type="evidence" value="ECO:0007669"/>
    <property type="project" value="UniProtKB-KW"/>
</dbReference>
<comment type="subcellular location">
    <subcellularLocation>
        <location evidence="2">Cytoplasm</location>
    </subcellularLocation>
</comment>
<dbReference type="InterPro" id="IPR027421">
    <property type="entry name" value="DNA_pol_lamdba_lyase_dom_sf"/>
</dbReference>
<evidence type="ECO:0000256" key="21">
    <source>
        <dbReference type="ARBA" id="ARBA00049244"/>
    </source>
</evidence>
<dbReference type="InterPro" id="IPR003583">
    <property type="entry name" value="Hlx-hairpin-Hlx_DNA-bd_motif"/>
</dbReference>
<evidence type="ECO:0000259" key="24">
    <source>
        <dbReference type="SMART" id="SM00483"/>
    </source>
</evidence>
<dbReference type="KEGG" id="osu:NT6N_13550"/>
<keyword evidence="25" id="KW-0540">Nuclease</keyword>
<evidence type="ECO:0000256" key="17">
    <source>
        <dbReference type="ARBA" id="ARBA00035726"/>
    </source>
</evidence>
<evidence type="ECO:0000313" key="25">
    <source>
        <dbReference type="EMBL" id="BDS06315.1"/>
    </source>
</evidence>
<keyword evidence="13" id="KW-0239">DNA-directed DNA polymerase</keyword>
<dbReference type="GO" id="GO:0003677">
    <property type="term" value="F:DNA binding"/>
    <property type="evidence" value="ECO:0007669"/>
    <property type="project" value="InterPro"/>
</dbReference>
<keyword evidence="9" id="KW-0548">Nucleotidyltransferase</keyword>
<evidence type="ECO:0000256" key="3">
    <source>
        <dbReference type="ARBA" id="ARBA00012417"/>
    </source>
</evidence>
<comment type="catalytic activity">
    <reaction evidence="19">
        <text>a 5'-end 2'-deoxyribose-2'-deoxyribonucleotide-DNA = (2E,4S)-4-hydroxypenten-2-al-5-phosphate + a 5'-end 5'-phospho-2'-deoxyribonucleoside-DNA + H(+)</text>
        <dbReference type="Rhea" id="RHEA:76255"/>
        <dbReference type="Rhea" id="RHEA-COMP:13180"/>
        <dbReference type="Rhea" id="RHEA-COMP:18657"/>
        <dbReference type="ChEBI" id="CHEBI:15378"/>
        <dbReference type="ChEBI" id="CHEBI:136412"/>
        <dbReference type="ChEBI" id="CHEBI:195194"/>
        <dbReference type="ChEBI" id="CHEBI:195195"/>
    </reaction>
</comment>